<dbReference type="SUPFAM" id="SSF55931">
    <property type="entry name" value="Glutamine synthetase/guanido kinase"/>
    <property type="match status" value="1"/>
</dbReference>
<reference evidence="7" key="1">
    <citation type="journal article" date="2019" name="Int. J. Syst. Evol. Microbiol.">
        <title>The Global Catalogue of Microorganisms (GCM) 10K type strain sequencing project: providing services to taxonomists for standard genome sequencing and annotation.</title>
        <authorList>
            <consortium name="The Broad Institute Genomics Platform"/>
            <consortium name="The Broad Institute Genome Sequencing Center for Infectious Disease"/>
            <person name="Wu L."/>
            <person name="Ma J."/>
        </authorList>
    </citation>
    <scope>NUCLEOTIDE SEQUENCE [LARGE SCALE GENOMIC DNA]</scope>
    <source>
        <strain evidence="7">DFY41</strain>
    </source>
</reference>
<dbReference type="NCBIfam" id="NF010043">
    <property type="entry name" value="PRK13517.1-3"/>
    <property type="match status" value="1"/>
</dbReference>
<dbReference type="NCBIfam" id="TIGR02050">
    <property type="entry name" value="gshA_cyan_rel"/>
    <property type="match status" value="1"/>
</dbReference>
<dbReference type="NCBIfam" id="NF010042">
    <property type="entry name" value="PRK13517.1-2"/>
    <property type="match status" value="1"/>
</dbReference>
<protein>
    <recommendedName>
        <fullName evidence="5">Putative glutamate--cysteine ligase 2</fullName>
        <ecNumber evidence="5">6.3.2.2</ecNumber>
    </recommendedName>
    <alternativeName>
        <fullName evidence="5">Gamma-glutamylcysteine synthetase 2</fullName>
        <shortName evidence="5">GCS 2</shortName>
        <shortName evidence="5">Gamma-GCS 2</shortName>
    </alternativeName>
</protein>
<dbReference type="HAMAP" id="MF_01609">
    <property type="entry name" value="Glu_cys_ligase_2"/>
    <property type="match status" value="1"/>
</dbReference>
<proteinExistence type="inferred from homology"/>
<evidence type="ECO:0000313" key="6">
    <source>
        <dbReference type="EMBL" id="MFC5177924.1"/>
    </source>
</evidence>
<keyword evidence="2 5" id="KW-0547">Nucleotide-binding</keyword>
<evidence type="ECO:0000256" key="5">
    <source>
        <dbReference type="HAMAP-Rule" id="MF_01609"/>
    </source>
</evidence>
<dbReference type="Proteomes" id="UP001596087">
    <property type="component" value="Unassembled WGS sequence"/>
</dbReference>
<evidence type="ECO:0000256" key="1">
    <source>
        <dbReference type="ARBA" id="ARBA00022598"/>
    </source>
</evidence>
<evidence type="ECO:0000256" key="2">
    <source>
        <dbReference type="ARBA" id="ARBA00022741"/>
    </source>
</evidence>
<dbReference type="Pfam" id="PF04107">
    <property type="entry name" value="GCS2"/>
    <property type="match status" value="1"/>
</dbReference>
<accession>A0ABW0BKM9</accession>
<keyword evidence="1 5" id="KW-0436">Ligase</keyword>
<evidence type="ECO:0000313" key="7">
    <source>
        <dbReference type="Proteomes" id="UP001596087"/>
    </source>
</evidence>
<dbReference type="PANTHER" id="PTHR36510">
    <property type="entry name" value="GLUTAMATE--CYSTEINE LIGASE 2-RELATED"/>
    <property type="match status" value="1"/>
</dbReference>
<gene>
    <name evidence="6" type="ORF">ACFPGP_14670</name>
</gene>
<dbReference type="InterPro" id="IPR014746">
    <property type="entry name" value="Gln_synth/guanido_kin_cat_dom"/>
</dbReference>
<dbReference type="InterPro" id="IPR050141">
    <property type="entry name" value="GCL_type2/YbdK_subfam"/>
</dbReference>
<dbReference type="EMBL" id="JBHSKD010000018">
    <property type="protein sequence ID" value="MFC5177924.1"/>
    <property type="molecule type" value="Genomic_DNA"/>
</dbReference>
<sequence>MQIEFRASPRPTLGIEWEFALVDRDTRDLANCAAALFDTVLPRLPDPGKLHQELLRNTVEVVSGICGSVGEAMADLRSTLDVVAPAAHELGVDLYCAGTHPFAEWTHQQLTPGHRYEELIKRTQWWGRQMLIWGVHVHVGMPEVDRVMPVLSSLLNQYPHLQALSASSPVWAGVDTGYASNRAMMFQQLPTAGLPFQFETWAEYERFVHDQVTTGIIEDLHDIRWDIRPSGRLGTIENRACDGISTFEELAPLTALMHCLVVDLDQRLAAGETLLTLPPWHVQENKWRAARYGLEAVVIVDDRCHERLVTDDLDDLLERLSPVARRLDCEPELRAVADIPRRGASYQRQRAVAAAHDGDLVAVVDAVVGELRDSLDGGWPAAAGVVAGPPAPGAQRG</sequence>
<keyword evidence="3 5" id="KW-0067">ATP-binding</keyword>
<organism evidence="6 7">
    <name type="scientific">Nocardioides taihuensis</name>
    <dbReference type="NCBI Taxonomy" id="1835606"/>
    <lineage>
        <taxon>Bacteria</taxon>
        <taxon>Bacillati</taxon>
        <taxon>Actinomycetota</taxon>
        <taxon>Actinomycetes</taxon>
        <taxon>Propionibacteriales</taxon>
        <taxon>Nocardioidaceae</taxon>
        <taxon>Nocardioides</taxon>
    </lineage>
</organism>
<dbReference type="InterPro" id="IPR006336">
    <property type="entry name" value="GCS2"/>
</dbReference>
<comment type="function">
    <text evidence="5">ATP-dependent carboxylate-amine ligase which exhibits weak glutamate--cysteine ligase activity.</text>
</comment>
<evidence type="ECO:0000256" key="4">
    <source>
        <dbReference type="ARBA" id="ARBA00048819"/>
    </source>
</evidence>
<dbReference type="Gene3D" id="3.30.590.20">
    <property type="match status" value="1"/>
</dbReference>
<dbReference type="RefSeq" id="WP_378591378.1">
    <property type="nucleotide sequence ID" value="NZ_JBHSKD010000018.1"/>
</dbReference>
<name>A0ABW0BKM9_9ACTN</name>
<dbReference type="GO" id="GO:0004357">
    <property type="term" value="F:glutamate-cysteine ligase activity"/>
    <property type="evidence" value="ECO:0007669"/>
    <property type="project" value="UniProtKB-EC"/>
</dbReference>
<dbReference type="NCBIfam" id="NF010044">
    <property type="entry name" value="PRK13517.1-4"/>
    <property type="match status" value="1"/>
</dbReference>
<evidence type="ECO:0000256" key="3">
    <source>
        <dbReference type="ARBA" id="ARBA00022840"/>
    </source>
</evidence>
<comment type="caution">
    <text evidence="6">The sequence shown here is derived from an EMBL/GenBank/DDBJ whole genome shotgun (WGS) entry which is preliminary data.</text>
</comment>
<dbReference type="InterPro" id="IPR011793">
    <property type="entry name" value="YbdK"/>
</dbReference>
<dbReference type="EC" id="6.3.2.2" evidence="5"/>
<dbReference type="PANTHER" id="PTHR36510:SF1">
    <property type="entry name" value="GLUTAMATE--CYSTEINE LIGASE 2-RELATED"/>
    <property type="match status" value="1"/>
</dbReference>
<comment type="catalytic activity">
    <reaction evidence="4 5">
        <text>L-cysteine + L-glutamate + ATP = gamma-L-glutamyl-L-cysteine + ADP + phosphate + H(+)</text>
        <dbReference type="Rhea" id="RHEA:13285"/>
        <dbReference type="ChEBI" id="CHEBI:15378"/>
        <dbReference type="ChEBI" id="CHEBI:29985"/>
        <dbReference type="ChEBI" id="CHEBI:30616"/>
        <dbReference type="ChEBI" id="CHEBI:35235"/>
        <dbReference type="ChEBI" id="CHEBI:43474"/>
        <dbReference type="ChEBI" id="CHEBI:58173"/>
        <dbReference type="ChEBI" id="CHEBI:456216"/>
        <dbReference type="EC" id="6.3.2.2"/>
    </reaction>
</comment>
<comment type="similarity">
    <text evidence="5">Belongs to the glutamate--cysteine ligase type 2 family. YbdK subfamily.</text>
</comment>
<keyword evidence="7" id="KW-1185">Reference proteome</keyword>